<sequence>MVLTIHDAFRAARKDFDIFSHQFAHEKPCSLHSEEDAKRVHSRYLHGMVRYLTVFAREIPQFTQLSMESQRLMIKSSILETAIIHSIAHTEKQNGEWIDTKMKFIMDLEETDTNKASGALGKVFNEMQSVISKIKSLNLTEVELSIISAMLLFCP</sequence>
<keyword evidence="5" id="KW-0238">DNA-binding</keyword>
<accession>A0ABQ9FUB7</accession>
<keyword evidence="4" id="KW-0805">Transcription regulation</keyword>
<evidence type="ECO:0000256" key="5">
    <source>
        <dbReference type="ARBA" id="ARBA00023125"/>
    </source>
</evidence>
<evidence type="ECO:0000313" key="9">
    <source>
        <dbReference type="EMBL" id="KAJ8320843.1"/>
    </source>
</evidence>
<evidence type="ECO:0000256" key="4">
    <source>
        <dbReference type="ARBA" id="ARBA00023015"/>
    </source>
</evidence>
<keyword evidence="2" id="KW-0863">Zinc-finger</keyword>
<name>A0ABQ9FUB7_TEGGR</name>
<evidence type="ECO:0000256" key="2">
    <source>
        <dbReference type="ARBA" id="ARBA00022771"/>
    </source>
</evidence>
<keyword evidence="7" id="KW-0675">Receptor</keyword>
<dbReference type="Pfam" id="PF00104">
    <property type="entry name" value="Hormone_recep"/>
    <property type="match status" value="1"/>
</dbReference>
<dbReference type="InterPro" id="IPR001723">
    <property type="entry name" value="Nuclear_hrmn_rcpt"/>
</dbReference>
<evidence type="ECO:0000256" key="7">
    <source>
        <dbReference type="ARBA" id="ARBA00023170"/>
    </source>
</evidence>
<evidence type="ECO:0000313" key="10">
    <source>
        <dbReference type="Proteomes" id="UP001217089"/>
    </source>
</evidence>
<dbReference type="EMBL" id="JARBDR010000141">
    <property type="protein sequence ID" value="KAJ8320843.1"/>
    <property type="molecule type" value="Genomic_DNA"/>
</dbReference>
<dbReference type="PRINTS" id="PR00398">
    <property type="entry name" value="STRDHORMONER"/>
</dbReference>
<evidence type="ECO:0000256" key="3">
    <source>
        <dbReference type="ARBA" id="ARBA00022833"/>
    </source>
</evidence>
<protein>
    <recommendedName>
        <fullName evidence="8">NR LBD domain-containing protein</fullName>
    </recommendedName>
</protein>
<dbReference type="InterPro" id="IPR035500">
    <property type="entry name" value="NHR-like_dom_sf"/>
</dbReference>
<keyword evidence="1" id="KW-0479">Metal-binding</keyword>
<dbReference type="PANTHER" id="PTHR24082">
    <property type="entry name" value="NUCLEAR HORMONE RECEPTOR"/>
    <property type="match status" value="1"/>
</dbReference>
<gene>
    <name evidence="9" type="ORF">KUTeg_002430</name>
</gene>
<dbReference type="Proteomes" id="UP001217089">
    <property type="component" value="Unassembled WGS sequence"/>
</dbReference>
<evidence type="ECO:0000259" key="8">
    <source>
        <dbReference type="PROSITE" id="PS51843"/>
    </source>
</evidence>
<dbReference type="InterPro" id="IPR000536">
    <property type="entry name" value="Nucl_hrmn_rcpt_lig-bd"/>
</dbReference>
<evidence type="ECO:0000256" key="6">
    <source>
        <dbReference type="ARBA" id="ARBA00023163"/>
    </source>
</evidence>
<evidence type="ECO:0000256" key="1">
    <source>
        <dbReference type="ARBA" id="ARBA00022723"/>
    </source>
</evidence>
<dbReference type="PANTHER" id="PTHR24082:SF507">
    <property type="entry name" value="BILE ACID RECEPTOR-RELATED"/>
    <property type="match status" value="1"/>
</dbReference>
<dbReference type="Gene3D" id="1.10.565.10">
    <property type="entry name" value="Retinoid X Receptor"/>
    <property type="match status" value="1"/>
</dbReference>
<keyword evidence="3" id="KW-0862">Zinc</keyword>
<dbReference type="PROSITE" id="PS51843">
    <property type="entry name" value="NR_LBD"/>
    <property type="match status" value="1"/>
</dbReference>
<comment type="caution">
    <text evidence="9">The sequence shown here is derived from an EMBL/GenBank/DDBJ whole genome shotgun (WGS) entry which is preliminary data.</text>
</comment>
<keyword evidence="10" id="KW-1185">Reference proteome</keyword>
<keyword evidence="6" id="KW-0804">Transcription</keyword>
<organism evidence="9 10">
    <name type="scientific">Tegillarca granosa</name>
    <name type="common">Malaysian cockle</name>
    <name type="synonym">Anadara granosa</name>
    <dbReference type="NCBI Taxonomy" id="220873"/>
    <lineage>
        <taxon>Eukaryota</taxon>
        <taxon>Metazoa</taxon>
        <taxon>Spiralia</taxon>
        <taxon>Lophotrochozoa</taxon>
        <taxon>Mollusca</taxon>
        <taxon>Bivalvia</taxon>
        <taxon>Autobranchia</taxon>
        <taxon>Pteriomorphia</taxon>
        <taxon>Arcoida</taxon>
        <taxon>Arcoidea</taxon>
        <taxon>Arcidae</taxon>
        <taxon>Tegillarca</taxon>
    </lineage>
</organism>
<feature type="domain" description="NR LBD" evidence="8">
    <location>
        <begin position="13"/>
        <end position="155"/>
    </location>
</feature>
<dbReference type="InterPro" id="IPR050234">
    <property type="entry name" value="Nuclear_hormone_rcpt_NR1"/>
</dbReference>
<reference evidence="9 10" key="1">
    <citation type="submission" date="2022-12" db="EMBL/GenBank/DDBJ databases">
        <title>Chromosome-level genome of Tegillarca granosa.</title>
        <authorList>
            <person name="Kim J."/>
        </authorList>
    </citation>
    <scope>NUCLEOTIDE SEQUENCE [LARGE SCALE GENOMIC DNA]</scope>
    <source>
        <strain evidence="9">Teg-2019</strain>
        <tissue evidence="9">Adductor muscle</tissue>
    </source>
</reference>
<feature type="non-terminal residue" evidence="9">
    <location>
        <position position="155"/>
    </location>
</feature>
<proteinExistence type="predicted"/>
<dbReference type="SUPFAM" id="SSF48508">
    <property type="entry name" value="Nuclear receptor ligand-binding domain"/>
    <property type="match status" value="1"/>
</dbReference>